<protein>
    <submittedName>
        <fullName evidence="2">Uncharacterized protein</fullName>
    </submittedName>
</protein>
<evidence type="ECO:0000256" key="1">
    <source>
        <dbReference type="SAM" id="MobiDB-lite"/>
    </source>
</evidence>
<reference evidence="3 5" key="2">
    <citation type="submission" date="2023-09" db="EMBL/GenBank/DDBJ databases">
        <title>Genomic characteristic of L. casei group strains isolated from clinical sources.</title>
        <authorList>
            <person name="Jarocki P."/>
        </authorList>
    </citation>
    <scope>NUCLEOTIDE SEQUENCE [LARGE SCALE GENOMIC DNA]</scope>
    <source>
        <strain evidence="3 5">LMG 24099</strain>
    </source>
</reference>
<proteinExistence type="predicted"/>
<dbReference type="EMBL" id="CP136128">
    <property type="protein sequence ID" value="WNX28027.1"/>
    <property type="molecule type" value="Genomic_DNA"/>
</dbReference>
<accession>A0AAN1C6J2</accession>
<gene>
    <name evidence="2" type="ORF">BGL52_02435</name>
    <name evidence="3" type="ORF">RWA16_02420</name>
</gene>
<evidence type="ECO:0000313" key="2">
    <source>
        <dbReference type="EMBL" id="ARY90681.1"/>
    </source>
</evidence>
<dbReference type="EMBL" id="CP017065">
    <property type="protein sequence ID" value="ARY90681.1"/>
    <property type="molecule type" value="Genomic_DNA"/>
</dbReference>
<keyword evidence="5" id="KW-1185">Reference proteome</keyword>
<evidence type="ECO:0000313" key="5">
    <source>
        <dbReference type="Proteomes" id="UP001303564"/>
    </source>
</evidence>
<feature type="region of interest" description="Disordered" evidence="1">
    <location>
        <begin position="45"/>
        <end position="84"/>
    </location>
</feature>
<evidence type="ECO:0000313" key="3">
    <source>
        <dbReference type="EMBL" id="WNX28027.1"/>
    </source>
</evidence>
<dbReference type="Proteomes" id="UP000195609">
    <property type="component" value="Chromosome"/>
</dbReference>
<organism evidence="2 4">
    <name type="scientific">Lacticaseibacillus casei</name>
    <name type="common">Lactobacillus casei</name>
    <dbReference type="NCBI Taxonomy" id="1582"/>
    <lineage>
        <taxon>Bacteria</taxon>
        <taxon>Bacillati</taxon>
        <taxon>Bacillota</taxon>
        <taxon>Bacilli</taxon>
        <taxon>Lactobacillales</taxon>
        <taxon>Lactobacillaceae</taxon>
        <taxon>Lacticaseibacillus</taxon>
    </lineage>
</organism>
<sequence>MSFRIPDDAALELMLREISPCVIAKISADFDADVTRARISHSLSKKPSGTFNIPTSTDLTESRSSTDSSDFALASNNGVQKNIP</sequence>
<reference evidence="2 4" key="1">
    <citation type="journal article" date="2017" name="Front. Immunol.">
        <title>Complete Genome Sequence of Lactobacillus casei LC5, a Potential Probiotics for Atopic Dermatitis.</title>
        <authorList>
            <person name="Kang J."/>
            <person name="Chung W.H."/>
            <person name="Lim T.J."/>
            <person name="Whon T.W."/>
            <person name="Lim S."/>
            <person name="Nam Y.D."/>
        </authorList>
    </citation>
    <scope>NUCLEOTIDE SEQUENCE [LARGE SCALE GENOMIC DNA]</scope>
    <source>
        <strain evidence="2 4">LC5</strain>
    </source>
</reference>
<dbReference type="RefSeq" id="WP_087911583.1">
    <property type="nucleotide sequence ID" value="NZ_CP017065.1"/>
</dbReference>
<name>A0AAN1C6J2_LACCA</name>
<dbReference type="AlphaFoldDB" id="A0AAN1C6J2"/>
<evidence type="ECO:0000313" key="4">
    <source>
        <dbReference type="Proteomes" id="UP000195609"/>
    </source>
</evidence>
<dbReference type="Proteomes" id="UP001303564">
    <property type="component" value="Chromosome"/>
</dbReference>